<protein>
    <submittedName>
        <fullName evidence="1">Uncharacterized protein</fullName>
    </submittedName>
</protein>
<dbReference type="RefSeq" id="WP_283753307.1">
    <property type="nucleotide sequence ID" value="NZ_JAQOSP010000063.1"/>
</dbReference>
<keyword evidence="2" id="KW-1185">Reference proteome</keyword>
<dbReference type="EMBL" id="JAQOSP010000063">
    <property type="protein sequence ID" value="MDJ1169549.1"/>
    <property type="molecule type" value="Genomic_DNA"/>
</dbReference>
<evidence type="ECO:0000313" key="2">
    <source>
        <dbReference type="Proteomes" id="UP001235303"/>
    </source>
</evidence>
<comment type="caution">
    <text evidence="1">The sequence shown here is derived from an EMBL/GenBank/DDBJ whole genome shotgun (WGS) entry which is preliminary data.</text>
</comment>
<dbReference type="Proteomes" id="UP001235303">
    <property type="component" value="Unassembled WGS sequence"/>
</dbReference>
<gene>
    <name evidence="1" type="ORF">PMG71_08940</name>
</gene>
<organism evidence="1 2">
    <name type="scientific">Roseofilum acuticapitatum BLCC-M154</name>
    <dbReference type="NCBI Taxonomy" id="3022444"/>
    <lineage>
        <taxon>Bacteria</taxon>
        <taxon>Bacillati</taxon>
        <taxon>Cyanobacteriota</taxon>
        <taxon>Cyanophyceae</taxon>
        <taxon>Desertifilales</taxon>
        <taxon>Desertifilaceae</taxon>
        <taxon>Roseofilum</taxon>
        <taxon>Roseofilum acuticapitatum</taxon>
    </lineage>
</organism>
<evidence type="ECO:0000313" key="1">
    <source>
        <dbReference type="EMBL" id="MDJ1169549.1"/>
    </source>
</evidence>
<accession>A0ABT7ASZ9</accession>
<proteinExistence type="predicted"/>
<reference evidence="1 2" key="1">
    <citation type="submission" date="2023-01" db="EMBL/GenBank/DDBJ databases">
        <title>Novel diversity within Roseofilum (Cyanobacteria; Desertifilaceae) from marine benthic mats with descriptions of four novel species.</title>
        <authorList>
            <person name="Wang Y."/>
            <person name="Berthold D.E."/>
            <person name="Hu J."/>
            <person name="Lefler F.W."/>
            <person name="Laughinghouse H.D. IV."/>
        </authorList>
    </citation>
    <scope>NUCLEOTIDE SEQUENCE [LARGE SCALE GENOMIC DNA]</scope>
    <source>
        <strain evidence="1 2">BLCC-M154</strain>
    </source>
</reference>
<sequence length="69" mass="7774">MMMRLQYKGWIFIHAIAFTIGLSAIASMDSSWHPISDPNLSIEKVNANSSNPTTLNPFLEKVWSKILPL</sequence>
<name>A0ABT7ASZ9_9CYAN</name>